<dbReference type="RefSeq" id="WP_230843065.1">
    <property type="nucleotide sequence ID" value="NZ_CP063845.1"/>
</dbReference>
<keyword evidence="5" id="KW-1185">Reference proteome</keyword>
<evidence type="ECO:0000313" key="4">
    <source>
        <dbReference type="EMBL" id="UFP95842.1"/>
    </source>
</evidence>
<keyword evidence="1" id="KW-0238">DNA-binding</keyword>
<dbReference type="PANTHER" id="PTHR36924">
    <property type="entry name" value="ANTITOXIN HIGA-1"/>
    <property type="match status" value="1"/>
</dbReference>
<dbReference type="SMART" id="SM00530">
    <property type="entry name" value="HTH_XRE"/>
    <property type="match status" value="1"/>
</dbReference>
<dbReference type="Pfam" id="PF01381">
    <property type="entry name" value="HTH_3"/>
    <property type="match status" value="1"/>
</dbReference>
<evidence type="ECO:0000313" key="5">
    <source>
        <dbReference type="Proteomes" id="UP001054846"/>
    </source>
</evidence>
<evidence type="ECO:0000256" key="2">
    <source>
        <dbReference type="SAM" id="MobiDB-lite"/>
    </source>
</evidence>
<reference evidence="4 5" key="1">
    <citation type="journal article" date="2021" name="Genome Biol. Evol.">
        <title>Complete Genome Sequencing of a Novel Gloeobacter Species from a Waterfall Cave in Mexico.</title>
        <authorList>
            <person name="Saw J.H."/>
            <person name="Cardona T."/>
            <person name="Montejano G."/>
        </authorList>
    </citation>
    <scope>NUCLEOTIDE SEQUENCE [LARGE SCALE GENOMIC DNA]</scope>
    <source>
        <strain evidence="4">MG652769</strain>
    </source>
</reference>
<dbReference type="CDD" id="cd00093">
    <property type="entry name" value="HTH_XRE"/>
    <property type="match status" value="1"/>
</dbReference>
<dbReference type="InterPro" id="IPR013430">
    <property type="entry name" value="Toxin_antidote_HigA"/>
</dbReference>
<dbReference type="InterPro" id="IPR001387">
    <property type="entry name" value="Cro/C1-type_HTH"/>
</dbReference>
<evidence type="ECO:0000256" key="1">
    <source>
        <dbReference type="ARBA" id="ARBA00023125"/>
    </source>
</evidence>
<dbReference type="Gene3D" id="1.10.260.40">
    <property type="entry name" value="lambda repressor-like DNA-binding domains"/>
    <property type="match status" value="1"/>
</dbReference>
<dbReference type="PANTHER" id="PTHR36924:SF1">
    <property type="entry name" value="ANTITOXIN HIGA-1"/>
    <property type="match status" value="1"/>
</dbReference>
<proteinExistence type="predicted"/>
<dbReference type="InterPro" id="IPR010982">
    <property type="entry name" value="Lambda_DNA-bd_dom_sf"/>
</dbReference>
<name>A0ABY3PQY7_9CYAN</name>
<protein>
    <submittedName>
        <fullName evidence="4">HigA family addiction module antidote protein</fullName>
    </submittedName>
</protein>
<feature type="domain" description="HTH cro/C1-type" evidence="3">
    <location>
        <begin position="23"/>
        <end position="70"/>
    </location>
</feature>
<organism evidence="4 5">
    <name type="scientific">Gloeobacter morelensis MG652769</name>
    <dbReference type="NCBI Taxonomy" id="2781736"/>
    <lineage>
        <taxon>Bacteria</taxon>
        <taxon>Bacillati</taxon>
        <taxon>Cyanobacteriota</taxon>
        <taxon>Cyanophyceae</taxon>
        <taxon>Gloeobacterales</taxon>
        <taxon>Gloeobacteraceae</taxon>
        <taxon>Gloeobacter</taxon>
        <taxon>Gloeobacter morelensis</taxon>
    </lineage>
</organism>
<feature type="compositionally biased region" description="Basic and acidic residues" evidence="2">
    <location>
        <begin position="774"/>
        <end position="785"/>
    </location>
</feature>
<accession>A0ABY3PQY7</accession>
<dbReference type="EMBL" id="CP063845">
    <property type="protein sequence ID" value="UFP95842.1"/>
    <property type="molecule type" value="Genomic_DNA"/>
</dbReference>
<feature type="region of interest" description="Disordered" evidence="2">
    <location>
        <begin position="763"/>
        <end position="785"/>
    </location>
</feature>
<dbReference type="PROSITE" id="PS50943">
    <property type="entry name" value="HTH_CROC1"/>
    <property type="match status" value="1"/>
</dbReference>
<dbReference type="NCBIfam" id="TIGR02607">
    <property type="entry name" value="antidote_HigA"/>
    <property type="match status" value="1"/>
</dbReference>
<evidence type="ECO:0000259" key="3">
    <source>
        <dbReference type="PROSITE" id="PS50943"/>
    </source>
</evidence>
<gene>
    <name evidence="4" type="ORF">ISF26_06315</name>
</gene>
<dbReference type="SUPFAM" id="SSF47413">
    <property type="entry name" value="lambda repressor-like DNA-binding domains"/>
    <property type="match status" value="1"/>
</dbReference>
<dbReference type="Proteomes" id="UP001054846">
    <property type="component" value="Chromosome"/>
</dbReference>
<sequence>MTKKSAQNPFHPGPHIRANVLPKGMSVTDAAARLDVGRPALSNLLNGRAALSSDMAARIERAFGTPARDLLDMQAAFDTRSAKDRSAAAAIKSYVPPFLQFKSGDIEEWANSIGARSRLSVFLRTLINSTGPKLEKVEFPGNDNAERPGWDGFVEAGEATPWIPLGKSGWEFGVNNDPKQKADGDYAKSVAQIPKEERAEIVFVFVTPRNWPGKAAWEKQRRADGKWKGVRVFDASDLEAWLEQSIPAQAWLANERGLPSDGVLSLDACWRQWAADCEPAPVTALFDPAVAGAKQVAKTRFSKERSEPLVISADSTLEAMAFLHCLFSPDAPDLSIFRDRIAVFTTSGVLARLASKASNFVAVATNRDVERELAQYYKDALRSVIIYPRNATNANPDIILEPLNFEPFDRALQEMGCSRDDIQRYTQESGRSLTVLRRRLSKLEAIRMPLWAADKINAKTLTPFLFAGSWRADNEADQTILELLAGNISYSALESDLAVLNQLEDAPVWSVGTFRGLVSKIDVLFAVNKDIIGDDIKRFLDVAKLVLSEDDPSLDLPEDERWAAGTYGKIRKISAALRDGISETLVLLAVHGNTLFRERLGLDLEIEVGSVIRSLLAPLTTRTLEAHSSDLPMYAEAAPGVFLEMLEADLDSADSQSLGLMRPAITGIFGRCPRTGLLWALENLAWSPEYLARTVLVLGRLAQPVINDNWVNKPNESLNSIFRCWIPQTAAPVEKRIAALELLAQKLPKVAWSISVKQFDGSQRTGHYSHKPRWRTDGHGHGEPLSSREEIHKFARHALNMAIAWKSHDRETLGDLVGCANELDPDDRDAIWDLIEQWGKNAPDEDKGWMREKIRVSTPMQRAIKRGENLGRDGEVVDRARQAYDSLLPSDVIFKHEWLFRKHWVGDNDKRDESIAALKEIFETQGLVGVLRIAEIGGASSVIGWLLPKILDTTSNLIEALQFVAKRNRPLSDSPSRCSIISGALHALQDEHAVSVLTALIKGMEKEEVVSILALAPFTRPTWNLLETLENEVQVRYWREVPPQWSHHSAGDLQFAVDKLLEVDRPRAAFQLIGIEMEKIQPKALFRLLMAIGSRSAEAVGTCRLEPYYIRQAFEQLNKSGEIDVDNMVKLEFLYICIDEFESLRVKIPNFDRQLEKHPELFVEAVVLAYKRDDDGEDPENFRQPDQEQRKHLAMAAYKLLERLSIPGRNRAGELDAQEIQAWVGQVRGACAELARKKVCDLSLGKLFSTAPTGEDGVWPCEPVRDTLEAIATEELASGIRTSLINSRGAHFRGEGGNDERELAEKYRKWAQALEFTHPRVAKIMQQMVEIYEHVAELHDTEAVVRRRLRN</sequence>